<accession>A0A1F5SBM6</accession>
<dbReference type="Proteomes" id="UP000178783">
    <property type="component" value="Unassembled WGS sequence"/>
</dbReference>
<dbReference type="AlphaFoldDB" id="A0A1F5SBM6"/>
<organism evidence="1 2">
    <name type="scientific">Candidatus Falkowbacteria bacterium RIFCSPLOWO2_02_FULL_45_21</name>
    <dbReference type="NCBI Taxonomy" id="1797989"/>
    <lineage>
        <taxon>Bacteria</taxon>
        <taxon>Candidatus Falkowiibacteriota</taxon>
    </lineage>
</organism>
<sequence length="107" mass="11997">MGPISKEDNQVVSELKRQGILLKFDPKDLNESTKNGGVAVDCSDGDIDLTDYHRRKISHRPHEMKVFGGSLAFARSFRGFREAFAVGLLENLRQGMTLKFNLLTTLT</sequence>
<reference evidence="1 2" key="1">
    <citation type="journal article" date="2016" name="Nat. Commun.">
        <title>Thousands of microbial genomes shed light on interconnected biogeochemical processes in an aquifer system.</title>
        <authorList>
            <person name="Anantharaman K."/>
            <person name="Brown C.T."/>
            <person name="Hug L.A."/>
            <person name="Sharon I."/>
            <person name="Castelle C.J."/>
            <person name="Probst A.J."/>
            <person name="Thomas B.C."/>
            <person name="Singh A."/>
            <person name="Wilkins M.J."/>
            <person name="Karaoz U."/>
            <person name="Brodie E.L."/>
            <person name="Williams K.H."/>
            <person name="Hubbard S.S."/>
            <person name="Banfield J.F."/>
        </authorList>
    </citation>
    <scope>NUCLEOTIDE SEQUENCE [LARGE SCALE GENOMIC DNA]</scope>
</reference>
<evidence type="ECO:0000313" key="1">
    <source>
        <dbReference type="EMBL" id="OGF23962.1"/>
    </source>
</evidence>
<proteinExistence type="predicted"/>
<dbReference type="EMBL" id="MFFW01000042">
    <property type="protein sequence ID" value="OGF23962.1"/>
    <property type="molecule type" value="Genomic_DNA"/>
</dbReference>
<name>A0A1F5SBM6_9BACT</name>
<comment type="caution">
    <text evidence="1">The sequence shown here is derived from an EMBL/GenBank/DDBJ whole genome shotgun (WGS) entry which is preliminary data.</text>
</comment>
<protein>
    <submittedName>
        <fullName evidence="1">Uncharacterized protein</fullName>
    </submittedName>
</protein>
<evidence type="ECO:0000313" key="2">
    <source>
        <dbReference type="Proteomes" id="UP000178783"/>
    </source>
</evidence>
<gene>
    <name evidence="1" type="ORF">A3H66_01470</name>
</gene>